<keyword evidence="8" id="KW-1185">Reference proteome</keyword>
<evidence type="ECO:0000256" key="1">
    <source>
        <dbReference type="ARBA" id="ARBA00004141"/>
    </source>
</evidence>
<evidence type="ECO:0000256" key="2">
    <source>
        <dbReference type="ARBA" id="ARBA00022692"/>
    </source>
</evidence>
<name>A0A7D9D1R3_DEKBR</name>
<dbReference type="EMBL" id="CABFWN010000006">
    <property type="protein sequence ID" value="VUG20130.1"/>
    <property type="molecule type" value="Genomic_DNA"/>
</dbReference>
<dbReference type="AlphaFoldDB" id="A0A7D9D1R3"/>
<feature type="transmembrane region" description="Helical" evidence="5">
    <location>
        <begin position="74"/>
        <end position="92"/>
    </location>
</feature>
<dbReference type="Proteomes" id="UP000478008">
    <property type="component" value="Unassembled WGS sequence"/>
</dbReference>
<keyword evidence="4 5" id="KW-0472">Membrane</keyword>
<dbReference type="InterPro" id="IPR004342">
    <property type="entry name" value="EXS_C"/>
</dbReference>
<evidence type="ECO:0000259" key="6">
    <source>
        <dbReference type="PROSITE" id="PS51380"/>
    </source>
</evidence>
<evidence type="ECO:0000256" key="4">
    <source>
        <dbReference type="ARBA" id="ARBA00023136"/>
    </source>
</evidence>
<dbReference type="PANTHER" id="PTHR10783:SF46">
    <property type="entry name" value="PROTEIN ERD1 HOMOLOG 2"/>
    <property type="match status" value="1"/>
</dbReference>
<evidence type="ECO:0000313" key="8">
    <source>
        <dbReference type="Proteomes" id="UP000478008"/>
    </source>
</evidence>
<dbReference type="PROSITE" id="PS51380">
    <property type="entry name" value="EXS"/>
    <property type="match status" value="1"/>
</dbReference>
<accession>A0A7D9D1R3</accession>
<proteinExistence type="predicted"/>
<organism evidence="7 8">
    <name type="scientific">Dekkera bruxellensis</name>
    <name type="common">Brettanomyces custersii</name>
    <dbReference type="NCBI Taxonomy" id="5007"/>
    <lineage>
        <taxon>Eukaryota</taxon>
        <taxon>Fungi</taxon>
        <taxon>Dikarya</taxon>
        <taxon>Ascomycota</taxon>
        <taxon>Saccharomycotina</taxon>
        <taxon>Pichiomycetes</taxon>
        <taxon>Pichiales</taxon>
        <taxon>Pichiaceae</taxon>
        <taxon>Brettanomyces</taxon>
    </lineage>
</organism>
<keyword evidence="2 5" id="KW-0812">Transmembrane</keyword>
<keyword evidence="3 5" id="KW-1133">Transmembrane helix</keyword>
<feature type="transmembrane region" description="Helical" evidence="5">
    <location>
        <begin position="104"/>
        <end position="126"/>
    </location>
</feature>
<evidence type="ECO:0000313" key="7">
    <source>
        <dbReference type="EMBL" id="VUG20130.1"/>
    </source>
</evidence>
<dbReference type="GO" id="GO:0016020">
    <property type="term" value="C:membrane"/>
    <property type="evidence" value="ECO:0007669"/>
    <property type="project" value="UniProtKB-SubCell"/>
</dbReference>
<sequence length="400" mass="46059">MDGSAADSSNAKYTAFELYVPLPYRSLLLLNIGLFLWNICLDVFAKFRIDFTSVMGLTHPDVSPRTMRGRSRTLLTRITALNAANYLTYIFLMNMGSSSMIVELLPLFGIICTFSALLYPSILVGGKDTPEAAYYRQTWSRIIKGNIDITRRTNDILLSDTITSYSKVIVDFLTYLSALLLGYRFLPSEGKKLPEDHMSLYNMDILLSYYPSMVRIRQSWMEYKEGRKGKSPLYNCIKYITALIPIIGTVLYRARYVSTLSIWYWGMLINTTFSFIWDVSNDWDLGVLKGLITSDNRKGPKKDSEVFREGLSFPQPYYVGAVLIDMLLRYIWIWRLIFPPGLVSSSHIGSFFSLLHTTEEGRLILEFLEIVRRWVWIIFRVDADYCKLGTDKKDIPMRAV</sequence>
<comment type="subcellular location">
    <subcellularLocation>
        <location evidence="1">Membrane</location>
        <topology evidence="1">Multi-pass membrane protein</topology>
    </subcellularLocation>
</comment>
<reference evidence="7 8" key="1">
    <citation type="submission" date="2019-07" db="EMBL/GenBank/DDBJ databases">
        <authorList>
            <person name="Friedrich A."/>
            <person name="Schacherer J."/>
        </authorList>
    </citation>
    <scope>NUCLEOTIDE SEQUENCE [LARGE SCALE GENOMIC DNA]</scope>
</reference>
<feature type="transmembrane region" description="Helical" evidence="5">
    <location>
        <begin position="27"/>
        <end position="45"/>
    </location>
</feature>
<protein>
    <submittedName>
        <fullName evidence="7">DEBR0S6_08614g1_1</fullName>
    </submittedName>
</protein>
<dbReference type="PANTHER" id="PTHR10783">
    <property type="entry name" value="XENOTROPIC AND POLYTROPIC RETROVIRUS RECEPTOR 1-RELATED"/>
    <property type="match status" value="1"/>
</dbReference>
<evidence type="ECO:0000256" key="5">
    <source>
        <dbReference type="SAM" id="Phobius"/>
    </source>
</evidence>
<evidence type="ECO:0000256" key="3">
    <source>
        <dbReference type="ARBA" id="ARBA00022989"/>
    </source>
</evidence>
<feature type="transmembrane region" description="Helical" evidence="5">
    <location>
        <begin position="317"/>
        <end position="337"/>
    </location>
</feature>
<dbReference type="Pfam" id="PF03124">
    <property type="entry name" value="EXS"/>
    <property type="match status" value="1"/>
</dbReference>
<feature type="domain" description="EXS" evidence="6">
    <location>
        <begin position="195"/>
        <end position="400"/>
    </location>
</feature>
<feature type="transmembrane region" description="Helical" evidence="5">
    <location>
        <begin position="262"/>
        <end position="279"/>
    </location>
</feature>
<gene>
    <name evidence="7" type="ORF">DEBR0S6_08614G</name>
</gene>
<dbReference type="GO" id="GO:0005737">
    <property type="term" value="C:cytoplasm"/>
    <property type="evidence" value="ECO:0007669"/>
    <property type="project" value="TreeGrafter"/>
</dbReference>